<dbReference type="EMBL" id="PTJA01000010">
    <property type="protein sequence ID" value="PPK79356.1"/>
    <property type="molecule type" value="Genomic_DNA"/>
</dbReference>
<proteinExistence type="predicted"/>
<dbReference type="OrthoDB" id="1551203at2"/>
<accession>A0A2S6HPA6</accession>
<evidence type="ECO:0000313" key="2">
    <source>
        <dbReference type="Proteomes" id="UP000237749"/>
    </source>
</evidence>
<gene>
    <name evidence="1" type="ORF">BXY41_11075</name>
</gene>
<protein>
    <submittedName>
        <fullName evidence="1">Uncharacterized protein</fullName>
    </submittedName>
</protein>
<dbReference type="AlphaFoldDB" id="A0A2S6HPA6"/>
<sequence length="96" mass="11000">MEKYWNWGGSYIGVKQRDYLVACDGTVLGKFYGKELYDKNGNYIGELGRNDRLIKNKTKEPFRRLAFSPYVKGTITSPVKSIAPYPMISGFEDFTV</sequence>
<evidence type="ECO:0000313" key="1">
    <source>
        <dbReference type="EMBL" id="PPK79356.1"/>
    </source>
</evidence>
<name>A0A2S6HPA6_9FIRM</name>
<keyword evidence="2" id="KW-1185">Reference proteome</keyword>
<reference evidence="1 2" key="1">
    <citation type="submission" date="2018-02" db="EMBL/GenBank/DDBJ databases">
        <title>Genomic Encyclopedia of Archaeal and Bacterial Type Strains, Phase II (KMG-II): from individual species to whole genera.</title>
        <authorList>
            <person name="Goeker M."/>
        </authorList>
    </citation>
    <scope>NUCLEOTIDE SEQUENCE [LARGE SCALE GENOMIC DNA]</scope>
    <source>
        <strain evidence="1 2">DSM 3808</strain>
    </source>
</reference>
<dbReference type="RefSeq" id="WP_104438231.1">
    <property type="nucleotide sequence ID" value="NZ_PTJA01000010.1"/>
</dbReference>
<organism evidence="1 2">
    <name type="scientific">Lacrimispora xylanisolvens</name>
    <dbReference type="NCBI Taxonomy" id="384636"/>
    <lineage>
        <taxon>Bacteria</taxon>
        <taxon>Bacillati</taxon>
        <taxon>Bacillota</taxon>
        <taxon>Clostridia</taxon>
        <taxon>Lachnospirales</taxon>
        <taxon>Lachnospiraceae</taxon>
        <taxon>Lacrimispora</taxon>
    </lineage>
</organism>
<comment type="caution">
    <text evidence="1">The sequence shown here is derived from an EMBL/GenBank/DDBJ whole genome shotgun (WGS) entry which is preliminary data.</text>
</comment>
<dbReference type="Proteomes" id="UP000237749">
    <property type="component" value="Unassembled WGS sequence"/>
</dbReference>